<evidence type="ECO:0000313" key="3">
    <source>
        <dbReference type="EMBL" id="KAL3614117.1"/>
    </source>
</evidence>
<evidence type="ECO:0000313" key="4">
    <source>
        <dbReference type="Proteomes" id="UP001632038"/>
    </source>
</evidence>
<dbReference type="EMBL" id="JAVIJP010000107">
    <property type="protein sequence ID" value="KAL3614117.1"/>
    <property type="molecule type" value="Genomic_DNA"/>
</dbReference>
<feature type="repeat" description="PPR" evidence="2">
    <location>
        <begin position="22"/>
        <end position="56"/>
    </location>
</feature>
<dbReference type="InterPro" id="IPR002885">
    <property type="entry name" value="PPR_rpt"/>
</dbReference>
<dbReference type="AlphaFoldDB" id="A0ABD3BB55"/>
<dbReference type="Pfam" id="PF13041">
    <property type="entry name" value="PPR_2"/>
    <property type="match status" value="2"/>
</dbReference>
<dbReference type="PROSITE" id="PS51375">
    <property type="entry name" value="PPR"/>
    <property type="match status" value="4"/>
</dbReference>
<evidence type="ECO:0000256" key="2">
    <source>
        <dbReference type="PROSITE-ProRule" id="PRU00708"/>
    </source>
</evidence>
<proteinExistence type="predicted"/>
<dbReference type="PANTHER" id="PTHR47926">
    <property type="entry name" value="PENTATRICOPEPTIDE REPEAT-CONTAINING PROTEIN"/>
    <property type="match status" value="1"/>
</dbReference>
<dbReference type="Pfam" id="PF01535">
    <property type="entry name" value="PPR"/>
    <property type="match status" value="7"/>
</dbReference>
<dbReference type="FunFam" id="1.25.40.10:FF:000442">
    <property type="entry name" value="Pentatricopeptide repeat-containing protein At3g49710"/>
    <property type="match status" value="1"/>
</dbReference>
<dbReference type="FunFam" id="1.25.40.10:FF:000090">
    <property type="entry name" value="Pentatricopeptide repeat-containing protein, chloroplastic"/>
    <property type="match status" value="1"/>
</dbReference>
<dbReference type="InterPro" id="IPR046848">
    <property type="entry name" value="E_motif"/>
</dbReference>
<dbReference type="NCBIfam" id="TIGR00756">
    <property type="entry name" value="PPR"/>
    <property type="match status" value="3"/>
</dbReference>
<feature type="repeat" description="PPR" evidence="2">
    <location>
        <begin position="84"/>
        <end position="119"/>
    </location>
</feature>
<reference evidence="4" key="1">
    <citation type="journal article" date="2024" name="IScience">
        <title>Strigolactones Initiate the Formation of Haustorium-like Structures in Castilleja.</title>
        <authorList>
            <person name="Buerger M."/>
            <person name="Peterson D."/>
            <person name="Chory J."/>
        </authorList>
    </citation>
    <scope>NUCLEOTIDE SEQUENCE [LARGE SCALE GENOMIC DNA]</scope>
</reference>
<accession>A0ABD3BB55</accession>
<evidence type="ECO:0008006" key="5">
    <source>
        <dbReference type="Google" id="ProtNLM"/>
    </source>
</evidence>
<keyword evidence="4" id="KW-1185">Reference proteome</keyword>
<evidence type="ECO:0000256" key="1">
    <source>
        <dbReference type="ARBA" id="ARBA00022737"/>
    </source>
</evidence>
<dbReference type="Pfam" id="PF20431">
    <property type="entry name" value="E_motif"/>
    <property type="match status" value="1"/>
</dbReference>
<protein>
    <recommendedName>
        <fullName evidence="5">Pentatricopeptide repeat-containing protein</fullName>
    </recommendedName>
</protein>
<sequence length="683" mass="76579">MRSLKDGLKLQAHAIKSGLTSTIVASNQLINLYSKHGLINDARKLFDEMSDRNVFSWNTTINAYIKSRDFSKAKHLFNCSPYKDSVTYNSMLSGYARSNGHETEAIKLFTQMQYENDPARIDEFTLTTMLNLFAKIKALRYGTQVHSFMVKSGNNLSGFALSSLIDMYSKCGSYSDACNVVIGRDSKGFLDLVVKNALIAACCREGKLETARRIFLTNPKLNNDVSWNTMISGYAQNGFGLESIELFKCMGDEGYFWDEHTFASLLTACSVLKSLRLGKEVHARVLKDGCFSNPFISSGIVDIYCKCGDMRHAKIVYETVGMDNVFAATSMIVGYSARGDVSEARRLFDSLGIKNFVMWTWIISGYVKLQKYEDAFVLFREYVGSTETKIADVVILVNMIGACAVRADVEPGKQIHTYILRMGIKTDEKVISALIDMYSKCGFILYSRIIFSSVDVKDVVIYNVMISACAHHGYEYEAITYFEEMIGSKKLRPDAVTFIALLSACRHRGLVKAGENYFLSMEKDYGITPEIDHYACMVDLYGRSNKLEKAVSFMEKMPFEPDPILLSTFLSACRANRNVELARMTEKKLMEIGGDDGARYFQLASVYALGGKWDEMGRVMRTMRGKEKKSAGCSWVRAGNRVNSFISGDRSHSEAEVLYCVLGCLNDEMCGKDSGDEDYISLV</sequence>
<gene>
    <name evidence="3" type="ORF">CASFOL_042191</name>
</gene>
<dbReference type="Gene3D" id="1.25.40.10">
    <property type="entry name" value="Tetratricopeptide repeat domain"/>
    <property type="match status" value="4"/>
</dbReference>
<feature type="repeat" description="PPR" evidence="2">
    <location>
        <begin position="223"/>
        <end position="257"/>
    </location>
</feature>
<dbReference type="InterPro" id="IPR011990">
    <property type="entry name" value="TPR-like_helical_dom_sf"/>
</dbReference>
<dbReference type="InterPro" id="IPR046960">
    <property type="entry name" value="PPR_At4g14850-like_plant"/>
</dbReference>
<feature type="repeat" description="PPR" evidence="2">
    <location>
        <begin position="458"/>
        <end position="488"/>
    </location>
</feature>
<dbReference type="PANTHER" id="PTHR47926:SF387">
    <property type="entry name" value="PENTATRICOPEPTIDE REPEAT-CONTAINING PROTEIN"/>
    <property type="match status" value="1"/>
</dbReference>
<organism evidence="3 4">
    <name type="scientific">Castilleja foliolosa</name>
    <dbReference type="NCBI Taxonomy" id="1961234"/>
    <lineage>
        <taxon>Eukaryota</taxon>
        <taxon>Viridiplantae</taxon>
        <taxon>Streptophyta</taxon>
        <taxon>Embryophyta</taxon>
        <taxon>Tracheophyta</taxon>
        <taxon>Spermatophyta</taxon>
        <taxon>Magnoliopsida</taxon>
        <taxon>eudicotyledons</taxon>
        <taxon>Gunneridae</taxon>
        <taxon>Pentapetalae</taxon>
        <taxon>asterids</taxon>
        <taxon>lamiids</taxon>
        <taxon>Lamiales</taxon>
        <taxon>Orobanchaceae</taxon>
        <taxon>Pedicularideae</taxon>
        <taxon>Castillejinae</taxon>
        <taxon>Castilleja</taxon>
    </lineage>
</organism>
<comment type="caution">
    <text evidence="3">The sequence shown here is derived from an EMBL/GenBank/DDBJ whole genome shotgun (WGS) entry which is preliminary data.</text>
</comment>
<dbReference type="Proteomes" id="UP001632038">
    <property type="component" value="Unassembled WGS sequence"/>
</dbReference>
<keyword evidence="1" id="KW-0677">Repeat</keyword>
<name>A0ABD3BB55_9LAMI</name>